<organism evidence="5 6">
    <name type="scientific">Geomobilimonas luticola</name>
    <dbReference type="NCBI Taxonomy" id="1114878"/>
    <lineage>
        <taxon>Bacteria</taxon>
        <taxon>Pseudomonadati</taxon>
        <taxon>Thermodesulfobacteriota</taxon>
        <taxon>Desulfuromonadia</taxon>
        <taxon>Geobacterales</taxon>
        <taxon>Geobacteraceae</taxon>
        <taxon>Geomobilimonas</taxon>
    </lineage>
</organism>
<gene>
    <name evidence="5" type="primary">ybgF</name>
    <name evidence="5" type="ORF">KI810_01530</name>
</gene>
<dbReference type="HAMAP" id="MF_02066">
    <property type="entry name" value="CpoB"/>
    <property type="match status" value="1"/>
</dbReference>
<dbReference type="PROSITE" id="PS51257">
    <property type="entry name" value="PROKAR_LIPOPROTEIN"/>
    <property type="match status" value="1"/>
</dbReference>
<evidence type="ECO:0000256" key="3">
    <source>
        <dbReference type="SAM" id="Coils"/>
    </source>
</evidence>
<dbReference type="InterPro" id="IPR011990">
    <property type="entry name" value="TPR-like_helical_dom_sf"/>
</dbReference>
<dbReference type="EMBL" id="JAHCVK010000001">
    <property type="protein sequence ID" value="MBT0651725.1"/>
    <property type="molecule type" value="Genomic_DNA"/>
</dbReference>
<dbReference type="NCBIfam" id="TIGR02795">
    <property type="entry name" value="tol_pal_ybgF"/>
    <property type="match status" value="1"/>
</dbReference>
<evidence type="ECO:0000256" key="2">
    <source>
        <dbReference type="PROSITE-ProRule" id="PRU00339"/>
    </source>
</evidence>
<protein>
    <submittedName>
        <fullName evidence="5">Tol-pal system protein YbgF</fullName>
    </submittedName>
</protein>
<dbReference type="PROSITE" id="PS50005">
    <property type="entry name" value="TPR"/>
    <property type="match status" value="1"/>
</dbReference>
<dbReference type="InterPro" id="IPR019734">
    <property type="entry name" value="TPR_rpt"/>
</dbReference>
<dbReference type="SMART" id="SM00028">
    <property type="entry name" value="TPR"/>
    <property type="match status" value="2"/>
</dbReference>
<evidence type="ECO:0000313" key="5">
    <source>
        <dbReference type="EMBL" id="MBT0651725.1"/>
    </source>
</evidence>
<dbReference type="Proteomes" id="UP000756860">
    <property type="component" value="Unassembled WGS sequence"/>
</dbReference>
<keyword evidence="3" id="KW-0175">Coiled coil</keyword>
<comment type="caution">
    <text evidence="5">The sequence shown here is derived from an EMBL/GenBank/DDBJ whole genome shotgun (WGS) entry which is preliminary data.</text>
</comment>
<dbReference type="InterPro" id="IPR014162">
    <property type="entry name" value="CpoB_C"/>
</dbReference>
<dbReference type="RefSeq" id="WP_214173724.1">
    <property type="nucleotide sequence ID" value="NZ_JAHCVK010000001.1"/>
</dbReference>
<name>A0ABS5S993_9BACT</name>
<accession>A0ABS5S993</accession>
<dbReference type="InterPro" id="IPR039565">
    <property type="entry name" value="BamD-like"/>
</dbReference>
<keyword evidence="1" id="KW-0732">Signal</keyword>
<evidence type="ECO:0000313" key="6">
    <source>
        <dbReference type="Proteomes" id="UP000756860"/>
    </source>
</evidence>
<dbReference type="Gene3D" id="1.25.40.10">
    <property type="entry name" value="Tetratricopeptide repeat domain"/>
    <property type="match status" value="1"/>
</dbReference>
<feature type="coiled-coil region" evidence="3">
    <location>
        <begin position="25"/>
        <end position="87"/>
    </location>
</feature>
<dbReference type="SUPFAM" id="SSF48452">
    <property type="entry name" value="TPR-like"/>
    <property type="match status" value="1"/>
</dbReference>
<dbReference type="InterPro" id="IPR034706">
    <property type="entry name" value="CpoB"/>
</dbReference>
<evidence type="ECO:0000259" key="4">
    <source>
        <dbReference type="Pfam" id="PF13525"/>
    </source>
</evidence>
<sequence>MRLNNVGLSLVMLLAVAGCASRGEMENLQRDTDELKTRVLQLDKDLGATRNEARDIVEKAQGYQKDMEALRKGAADLQATLDSARVDMQVLTGKVDDAALLAKKPADDLALVREDMERRFAAIDERLAKLEKGLSDSIAREEATPESLYQKGLTTFKNGEPQKARELFGQFLQKFPRHDLASNVHYWLGETYYSEKNYDQAILEFQEVIKNFPGKEKVPAAMLKQAMAFKELGDVKSARYVFKKLVDDFPLADEAKQAKERLKELK</sequence>
<dbReference type="Pfam" id="PF13525">
    <property type="entry name" value="YfiO"/>
    <property type="match status" value="1"/>
</dbReference>
<evidence type="ECO:0000256" key="1">
    <source>
        <dbReference type="ARBA" id="ARBA00022729"/>
    </source>
</evidence>
<keyword evidence="6" id="KW-1185">Reference proteome</keyword>
<keyword evidence="2" id="KW-0802">TPR repeat</keyword>
<feature type="domain" description="Outer membrane lipoprotein BamD-like" evidence="4">
    <location>
        <begin position="142"/>
        <end position="266"/>
    </location>
</feature>
<reference evidence="5 6" key="1">
    <citation type="submission" date="2021-05" db="EMBL/GenBank/DDBJ databases">
        <title>The draft genome of Geobacter luticola JCM 17780.</title>
        <authorList>
            <person name="Xu Z."/>
            <person name="Masuda Y."/>
            <person name="Itoh H."/>
            <person name="Senoo K."/>
        </authorList>
    </citation>
    <scope>NUCLEOTIDE SEQUENCE [LARGE SCALE GENOMIC DNA]</scope>
    <source>
        <strain evidence="5 6">JCM 17780</strain>
    </source>
</reference>
<feature type="repeat" description="TPR" evidence="2">
    <location>
        <begin position="182"/>
        <end position="215"/>
    </location>
</feature>
<proteinExistence type="inferred from homology"/>